<dbReference type="InterPro" id="IPR036291">
    <property type="entry name" value="NAD(P)-bd_dom_sf"/>
</dbReference>
<evidence type="ECO:0000313" key="5">
    <source>
        <dbReference type="EMBL" id="GKV39225.1"/>
    </source>
</evidence>
<sequence>MDKDKSTNHGGGLPPPSGRFSGFSSSGNPSTFNVKTEPASLAVCFPMAGSSSEAGHFCHGAYSKTIKGAFVVFYMDTADFCDCYMIIVQGAKNVINACRECKVRRLVYNSSADVVFDGSQDIHNGDESLTCPWKFQDKMIDLKAQAEALIVFANNIDGLLTCALRPRNVFGPGNAQLVPLLVNFAKCGLAKV</sequence>
<dbReference type="SUPFAM" id="SSF51735">
    <property type="entry name" value="NAD(P)-binding Rossmann-fold domains"/>
    <property type="match status" value="1"/>
</dbReference>
<proteinExistence type="predicted"/>
<evidence type="ECO:0000256" key="2">
    <source>
        <dbReference type="ARBA" id="ARBA00023002"/>
    </source>
</evidence>
<feature type="domain" description="3-beta hydroxysteroid dehydrogenase/isomerase" evidence="4">
    <location>
        <begin position="76"/>
        <end position="191"/>
    </location>
</feature>
<organism evidence="5 6">
    <name type="scientific">Rubroshorea leprosula</name>
    <dbReference type="NCBI Taxonomy" id="152421"/>
    <lineage>
        <taxon>Eukaryota</taxon>
        <taxon>Viridiplantae</taxon>
        <taxon>Streptophyta</taxon>
        <taxon>Embryophyta</taxon>
        <taxon>Tracheophyta</taxon>
        <taxon>Spermatophyta</taxon>
        <taxon>Magnoliopsida</taxon>
        <taxon>eudicotyledons</taxon>
        <taxon>Gunneridae</taxon>
        <taxon>Pentapetalae</taxon>
        <taxon>rosids</taxon>
        <taxon>malvids</taxon>
        <taxon>Malvales</taxon>
        <taxon>Dipterocarpaceae</taxon>
        <taxon>Rubroshorea</taxon>
    </lineage>
</organism>
<reference evidence="5 6" key="1">
    <citation type="journal article" date="2021" name="Commun. Biol.">
        <title>The genome of Shorea leprosula (Dipterocarpaceae) highlights the ecological relevance of drought in aseasonal tropical rainforests.</title>
        <authorList>
            <person name="Ng K.K.S."/>
            <person name="Kobayashi M.J."/>
            <person name="Fawcett J.A."/>
            <person name="Hatakeyama M."/>
            <person name="Paape T."/>
            <person name="Ng C.H."/>
            <person name="Ang C.C."/>
            <person name="Tnah L.H."/>
            <person name="Lee C.T."/>
            <person name="Nishiyama T."/>
            <person name="Sese J."/>
            <person name="O'Brien M.J."/>
            <person name="Copetti D."/>
            <person name="Mohd Noor M.I."/>
            <person name="Ong R.C."/>
            <person name="Putra M."/>
            <person name="Sireger I.Z."/>
            <person name="Indrioko S."/>
            <person name="Kosugi Y."/>
            <person name="Izuno A."/>
            <person name="Isagi Y."/>
            <person name="Lee S.L."/>
            <person name="Shimizu K.K."/>
        </authorList>
    </citation>
    <scope>NUCLEOTIDE SEQUENCE [LARGE SCALE GENOMIC DNA]</scope>
    <source>
        <strain evidence="5">214</strain>
    </source>
</reference>
<keyword evidence="1" id="KW-0521">NADP</keyword>
<comment type="caution">
    <text evidence="5">The sequence shown here is derived from an EMBL/GenBank/DDBJ whole genome shotgun (WGS) entry which is preliminary data.</text>
</comment>
<evidence type="ECO:0000313" key="6">
    <source>
        <dbReference type="Proteomes" id="UP001054252"/>
    </source>
</evidence>
<dbReference type="AlphaFoldDB" id="A0AAV5LQ12"/>
<protein>
    <recommendedName>
        <fullName evidence="4">3-beta hydroxysteroid dehydrogenase/isomerase domain-containing protein</fullName>
    </recommendedName>
</protein>
<evidence type="ECO:0000256" key="3">
    <source>
        <dbReference type="SAM" id="MobiDB-lite"/>
    </source>
</evidence>
<evidence type="ECO:0000256" key="1">
    <source>
        <dbReference type="ARBA" id="ARBA00022857"/>
    </source>
</evidence>
<dbReference type="InterPro" id="IPR050425">
    <property type="entry name" value="NAD(P)_dehydrat-like"/>
</dbReference>
<dbReference type="EMBL" id="BPVZ01000133">
    <property type="protein sequence ID" value="GKV39225.1"/>
    <property type="molecule type" value="Genomic_DNA"/>
</dbReference>
<dbReference type="GO" id="GO:0016616">
    <property type="term" value="F:oxidoreductase activity, acting on the CH-OH group of donors, NAD or NADP as acceptor"/>
    <property type="evidence" value="ECO:0007669"/>
    <property type="project" value="InterPro"/>
</dbReference>
<dbReference type="GO" id="GO:0006694">
    <property type="term" value="P:steroid biosynthetic process"/>
    <property type="evidence" value="ECO:0007669"/>
    <property type="project" value="InterPro"/>
</dbReference>
<keyword evidence="6" id="KW-1185">Reference proteome</keyword>
<name>A0AAV5LQ12_9ROSI</name>
<dbReference type="Pfam" id="PF01073">
    <property type="entry name" value="3Beta_HSD"/>
    <property type="match status" value="1"/>
</dbReference>
<gene>
    <name evidence="5" type="ORF">SLEP1_g47031</name>
</gene>
<dbReference type="Proteomes" id="UP001054252">
    <property type="component" value="Unassembled WGS sequence"/>
</dbReference>
<dbReference type="PANTHER" id="PTHR10366:SF639">
    <property type="entry name" value="3BETA-HYDROXYSTEROID-DEHYDROGENASE_DECARBOXYLASE ISOFORM 3"/>
    <property type="match status" value="1"/>
</dbReference>
<dbReference type="Gene3D" id="3.40.50.720">
    <property type="entry name" value="NAD(P)-binding Rossmann-like Domain"/>
    <property type="match status" value="1"/>
</dbReference>
<dbReference type="InterPro" id="IPR002225">
    <property type="entry name" value="3Beta_OHSteriod_DH/Estase"/>
</dbReference>
<dbReference type="PANTHER" id="PTHR10366">
    <property type="entry name" value="NAD DEPENDENT EPIMERASE/DEHYDRATASE"/>
    <property type="match status" value="1"/>
</dbReference>
<accession>A0AAV5LQ12</accession>
<feature type="region of interest" description="Disordered" evidence="3">
    <location>
        <begin position="1"/>
        <end position="26"/>
    </location>
</feature>
<keyword evidence="2" id="KW-0560">Oxidoreductase</keyword>
<evidence type="ECO:0000259" key="4">
    <source>
        <dbReference type="Pfam" id="PF01073"/>
    </source>
</evidence>